<gene>
    <name evidence="2" type="ORF">BN2476_680052</name>
</gene>
<accession>A0A1N7SPI0</accession>
<evidence type="ECO:0000256" key="1">
    <source>
        <dbReference type="SAM" id="MobiDB-lite"/>
    </source>
</evidence>
<reference evidence="2" key="1">
    <citation type="submission" date="2016-12" db="EMBL/GenBank/DDBJ databases">
        <authorList>
            <person name="Moulin L."/>
        </authorList>
    </citation>
    <scope>NUCLEOTIDE SEQUENCE [LARGE SCALE GENOMIC DNA]</scope>
    <source>
        <strain evidence="2">STM 7183</strain>
    </source>
</reference>
<name>A0A1N7SPI0_9BURK</name>
<dbReference type="Proteomes" id="UP000195569">
    <property type="component" value="Unassembled WGS sequence"/>
</dbReference>
<evidence type="ECO:0000313" key="2">
    <source>
        <dbReference type="EMBL" id="SIT49288.1"/>
    </source>
</evidence>
<dbReference type="AlphaFoldDB" id="A0A1N7SPI0"/>
<keyword evidence="3" id="KW-1185">Reference proteome</keyword>
<protein>
    <submittedName>
        <fullName evidence="2">Uncharacterized protein</fullName>
    </submittedName>
</protein>
<comment type="caution">
    <text evidence="2">The sequence shown here is derived from an EMBL/GenBank/DDBJ whole genome shotgun (WGS) entry which is preliminary data.</text>
</comment>
<feature type="region of interest" description="Disordered" evidence="1">
    <location>
        <begin position="50"/>
        <end position="73"/>
    </location>
</feature>
<dbReference type="EMBL" id="CYGY02000068">
    <property type="protein sequence ID" value="SIT49288.1"/>
    <property type="molecule type" value="Genomic_DNA"/>
</dbReference>
<organism evidence="2 3">
    <name type="scientific">Paraburkholderia piptadeniae</name>
    <dbReference type="NCBI Taxonomy" id="1701573"/>
    <lineage>
        <taxon>Bacteria</taxon>
        <taxon>Pseudomonadati</taxon>
        <taxon>Pseudomonadota</taxon>
        <taxon>Betaproteobacteria</taxon>
        <taxon>Burkholderiales</taxon>
        <taxon>Burkholderiaceae</taxon>
        <taxon>Paraburkholderia</taxon>
    </lineage>
</organism>
<proteinExistence type="predicted"/>
<evidence type="ECO:0000313" key="3">
    <source>
        <dbReference type="Proteomes" id="UP000195569"/>
    </source>
</evidence>
<sequence>MSLSGSRRLPASDRIRLAAESVAKFAAAVDNAKRKVVRLNPAVQPELARQAGSMRRVLSRASGNGKTRLLRGR</sequence>